<proteinExistence type="inferred from homology"/>
<feature type="transmembrane region" description="Helical" evidence="9">
    <location>
        <begin position="134"/>
        <end position="158"/>
    </location>
</feature>
<evidence type="ECO:0000256" key="9">
    <source>
        <dbReference type="RuleBase" id="RU369079"/>
    </source>
</evidence>
<dbReference type="OrthoDB" id="9795655at2"/>
<evidence type="ECO:0000256" key="7">
    <source>
        <dbReference type="ARBA" id="ARBA00023136"/>
    </source>
</evidence>
<evidence type="ECO:0000256" key="5">
    <source>
        <dbReference type="ARBA" id="ARBA00022692"/>
    </source>
</evidence>
<comment type="function">
    <text evidence="9">Part of the tripartite ATP-independent periplasmic (TRAP) transport system.</text>
</comment>
<dbReference type="Pfam" id="PF04290">
    <property type="entry name" value="DctQ"/>
    <property type="match status" value="1"/>
</dbReference>
<evidence type="ECO:0000256" key="3">
    <source>
        <dbReference type="ARBA" id="ARBA00022475"/>
    </source>
</evidence>
<dbReference type="PANTHER" id="PTHR35011:SF4">
    <property type="entry name" value="SLL1102 PROTEIN"/>
    <property type="match status" value="1"/>
</dbReference>
<sequence length="189" mass="21015">MGPWLRLARLIDTLNERVGRTVYWLVLVTALLSAFTALIRYALHASSNAALELQWYLYALIFLLAAGYTLKHDGHVRIDVLFARLTPRAQAWIDLVGGLIMLLPMALIMVWLSWHSFALSFATREMSPDAGGLARWPIKLAIPVGFALLALQGIAEIIKRAAFLRGKIPDPRRTGPEIDQPAHLPGEVV</sequence>
<dbReference type="GO" id="GO:0005886">
    <property type="term" value="C:plasma membrane"/>
    <property type="evidence" value="ECO:0007669"/>
    <property type="project" value="UniProtKB-SubCell"/>
</dbReference>
<evidence type="ECO:0000313" key="12">
    <source>
        <dbReference type="Proteomes" id="UP000321201"/>
    </source>
</evidence>
<feature type="transmembrane region" description="Helical" evidence="9">
    <location>
        <begin position="91"/>
        <end position="114"/>
    </location>
</feature>
<keyword evidence="3" id="KW-1003">Cell membrane</keyword>
<keyword evidence="2 9" id="KW-0813">Transport</keyword>
<reference evidence="11 12" key="1">
    <citation type="submission" date="2019-08" db="EMBL/GenBank/DDBJ databases">
        <title>Pelomicrobium methylotrophicum gen. nov., sp. nov. a moderately thermophilic, facultatively anaerobic, lithoautotrophic and methylotrophic bacterium isolated from a terrestrial mud volcano.</title>
        <authorList>
            <person name="Slobodkina G.B."/>
            <person name="Merkel A.Y."/>
            <person name="Slobodkin A.I."/>
        </authorList>
    </citation>
    <scope>NUCLEOTIDE SEQUENCE [LARGE SCALE GENOMIC DNA]</scope>
    <source>
        <strain evidence="11 12">SM250</strain>
    </source>
</reference>
<dbReference type="PANTHER" id="PTHR35011">
    <property type="entry name" value="2,3-DIKETO-L-GULONATE TRAP TRANSPORTER SMALL PERMEASE PROTEIN YIAM"/>
    <property type="match status" value="1"/>
</dbReference>
<dbReference type="InParanoid" id="A0A5C7EEX2"/>
<dbReference type="GO" id="GO:0022857">
    <property type="term" value="F:transmembrane transporter activity"/>
    <property type="evidence" value="ECO:0007669"/>
    <property type="project" value="UniProtKB-UniRule"/>
</dbReference>
<keyword evidence="12" id="KW-1185">Reference proteome</keyword>
<name>A0A5C7EEX2_9PROT</name>
<dbReference type="InterPro" id="IPR007387">
    <property type="entry name" value="TRAP_DctQ"/>
</dbReference>
<keyword evidence="4 9" id="KW-0997">Cell inner membrane</keyword>
<gene>
    <name evidence="11" type="ORF">FR698_13905</name>
</gene>
<dbReference type="RefSeq" id="WP_147800804.1">
    <property type="nucleotide sequence ID" value="NZ_VPFL01000023.1"/>
</dbReference>
<comment type="caution">
    <text evidence="11">The sequence shown here is derived from an EMBL/GenBank/DDBJ whole genome shotgun (WGS) entry which is preliminary data.</text>
</comment>
<evidence type="ECO:0000256" key="1">
    <source>
        <dbReference type="ARBA" id="ARBA00004429"/>
    </source>
</evidence>
<dbReference type="AlphaFoldDB" id="A0A5C7EEX2"/>
<feature type="transmembrane region" description="Helical" evidence="9">
    <location>
        <begin position="55"/>
        <end position="70"/>
    </location>
</feature>
<comment type="subunit">
    <text evidence="9">The complex comprises the extracytoplasmic solute receptor protein and the two transmembrane proteins.</text>
</comment>
<feature type="domain" description="Tripartite ATP-independent periplasmic transporters DctQ component" evidence="10">
    <location>
        <begin position="34"/>
        <end position="161"/>
    </location>
</feature>
<accession>A0A5C7EEX2</accession>
<feature type="transmembrane region" description="Helical" evidence="9">
    <location>
        <begin position="21"/>
        <end position="43"/>
    </location>
</feature>
<organism evidence="11 12">
    <name type="scientific">Pelomicrobium methylotrophicum</name>
    <dbReference type="NCBI Taxonomy" id="2602750"/>
    <lineage>
        <taxon>Bacteria</taxon>
        <taxon>Pseudomonadati</taxon>
        <taxon>Pseudomonadota</taxon>
        <taxon>Hydrogenophilia</taxon>
        <taxon>Hydrogenophilia incertae sedis</taxon>
        <taxon>Pelomicrobium</taxon>
    </lineage>
</organism>
<evidence type="ECO:0000256" key="4">
    <source>
        <dbReference type="ARBA" id="ARBA00022519"/>
    </source>
</evidence>
<evidence type="ECO:0000256" key="6">
    <source>
        <dbReference type="ARBA" id="ARBA00022989"/>
    </source>
</evidence>
<evidence type="ECO:0000256" key="8">
    <source>
        <dbReference type="ARBA" id="ARBA00038436"/>
    </source>
</evidence>
<evidence type="ECO:0000256" key="2">
    <source>
        <dbReference type="ARBA" id="ARBA00022448"/>
    </source>
</evidence>
<dbReference type="InterPro" id="IPR055348">
    <property type="entry name" value="DctQ"/>
</dbReference>
<keyword evidence="6 9" id="KW-1133">Transmembrane helix</keyword>
<evidence type="ECO:0000313" key="11">
    <source>
        <dbReference type="EMBL" id="TXF10723.1"/>
    </source>
</evidence>
<comment type="similarity">
    <text evidence="8 9">Belongs to the TRAP transporter small permease family.</text>
</comment>
<dbReference type="Proteomes" id="UP000321201">
    <property type="component" value="Unassembled WGS sequence"/>
</dbReference>
<comment type="subcellular location">
    <subcellularLocation>
        <location evidence="1 9">Cell inner membrane</location>
        <topology evidence="1 9">Multi-pass membrane protein</topology>
    </subcellularLocation>
</comment>
<protein>
    <recommendedName>
        <fullName evidence="9">TRAP transporter small permease protein</fullName>
    </recommendedName>
</protein>
<keyword evidence="5 9" id="KW-0812">Transmembrane</keyword>
<dbReference type="EMBL" id="VPFL01000023">
    <property type="protein sequence ID" value="TXF10723.1"/>
    <property type="molecule type" value="Genomic_DNA"/>
</dbReference>
<evidence type="ECO:0000259" key="10">
    <source>
        <dbReference type="Pfam" id="PF04290"/>
    </source>
</evidence>
<keyword evidence="7 9" id="KW-0472">Membrane</keyword>